<accession>A0ABR1IRK1</accession>
<comment type="caution">
    <text evidence="1">The sequence shown here is derived from an EMBL/GenBank/DDBJ whole genome shotgun (WGS) entry which is preliminary data.</text>
</comment>
<dbReference type="Proteomes" id="UP001498398">
    <property type="component" value="Unassembled WGS sequence"/>
</dbReference>
<name>A0ABR1IRK1_9AGAR</name>
<keyword evidence="2" id="KW-1185">Reference proteome</keyword>
<evidence type="ECO:0000313" key="1">
    <source>
        <dbReference type="EMBL" id="KAK7437904.1"/>
    </source>
</evidence>
<protein>
    <submittedName>
        <fullName evidence="1">Uncharacterized protein</fullName>
    </submittedName>
</protein>
<organism evidence="1 2">
    <name type="scientific">Marasmiellus scandens</name>
    <dbReference type="NCBI Taxonomy" id="2682957"/>
    <lineage>
        <taxon>Eukaryota</taxon>
        <taxon>Fungi</taxon>
        <taxon>Dikarya</taxon>
        <taxon>Basidiomycota</taxon>
        <taxon>Agaricomycotina</taxon>
        <taxon>Agaricomycetes</taxon>
        <taxon>Agaricomycetidae</taxon>
        <taxon>Agaricales</taxon>
        <taxon>Marasmiineae</taxon>
        <taxon>Omphalotaceae</taxon>
        <taxon>Marasmiellus</taxon>
    </lineage>
</organism>
<reference evidence="1 2" key="1">
    <citation type="submission" date="2024-01" db="EMBL/GenBank/DDBJ databases">
        <title>A draft genome for the cacao thread blight pathogen Marasmiellus scandens.</title>
        <authorList>
            <person name="Baruah I.K."/>
            <person name="Leung J."/>
            <person name="Bukari Y."/>
            <person name="Amoako-Attah I."/>
            <person name="Meinhardt L.W."/>
            <person name="Bailey B.A."/>
            <person name="Cohen S.P."/>
        </authorList>
    </citation>
    <scope>NUCLEOTIDE SEQUENCE [LARGE SCALE GENOMIC DNA]</scope>
    <source>
        <strain evidence="1 2">GH-19</strain>
    </source>
</reference>
<dbReference type="EMBL" id="JBANRG010000082">
    <property type="protein sequence ID" value="KAK7437904.1"/>
    <property type="molecule type" value="Genomic_DNA"/>
</dbReference>
<gene>
    <name evidence="1" type="ORF">VKT23_018339</name>
</gene>
<proteinExistence type="predicted"/>
<evidence type="ECO:0000313" key="2">
    <source>
        <dbReference type="Proteomes" id="UP001498398"/>
    </source>
</evidence>
<sequence>MSSSPGVHDVALAFQAADLTLLVYIQQILLGAWSAAVVKARADLTNTASLICSTLPSFLQRHLQLNNYLGLPFGMYFFVDDTPTGIEQKKFIDYDIMHIYSRKVSGPSPD</sequence>